<dbReference type="RefSeq" id="WP_226385113.1">
    <property type="nucleotide sequence ID" value="NZ_JADCKA010000005.1"/>
</dbReference>
<gene>
    <name evidence="3" type="ORF">INF20_04110</name>
</gene>
<evidence type="ECO:0000313" key="3">
    <source>
        <dbReference type="EMBL" id="MBE5035466.1"/>
    </source>
</evidence>
<dbReference type="Proteomes" id="UP001516588">
    <property type="component" value="Unassembled WGS sequence"/>
</dbReference>
<dbReference type="PANTHER" id="PTHR46558:SF11">
    <property type="entry name" value="HTH-TYPE TRANSCRIPTIONAL REGULATOR XRE"/>
    <property type="match status" value="1"/>
</dbReference>
<dbReference type="InterPro" id="IPR010982">
    <property type="entry name" value="Lambda_DNA-bd_dom_sf"/>
</dbReference>
<keyword evidence="1" id="KW-0238">DNA-binding</keyword>
<dbReference type="SMART" id="SM00530">
    <property type="entry name" value="HTH_XRE"/>
    <property type="match status" value="1"/>
</dbReference>
<sequence length="110" mass="12763">MSFGNNLRVLIKERNLTQKEVAKQINMAPSTLGSYVQGTREPDFATLKTIADYFDVSIDYLLDHDIHKYSSPLDKEMFHVFSSLDENEKCICIELCKVFVKMHFTNKNPR</sequence>
<name>A0ABR9QX60_9FIRM</name>
<organism evidence="3 4">
    <name type="scientific">Gallibacter intestinalis</name>
    <dbReference type="NCBI Taxonomy" id="2779356"/>
    <lineage>
        <taxon>Bacteria</taxon>
        <taxon>Bacillati</taxon>
        <taxon>Bacillota</taxon>
        <taxon>Clostridia</taxon>
        <taxon>Eubacteriales</taxon>
        <taxon>Eubacteriaceae</taxon>
        <taxon>Gallibacter</taxon>
    </lineage>
</organism>
<dbReference type="SUPFAM" id="SSF47413">
    <property type="entry name" value="lambda repressor-like DNA-binding domains"/>
    <property type="match status" value="1"/>
</dbReference>
<evidence type="ECO:0000259" key="2">
    <source>
        <dbReference type="PROSITE" id="PS50943"/>
    </source>
</evidence>
<accession>A0ABR9QX60</accession>
<dbReference type="EMBL" id="JADCKA010000005">
    <property type="protein sequence ID" value="MBE5035466.1"/>
    <property type="molecule type" value="Genomic_DNA"/>
</dbReference>
<protein>
    <submittedName>
        <fullName evidence="3">Helix-turn-helix transcriptional regulator</fullName>
    </submittedName>
</protein>
<proteinExistence type="predicted"/>
<evidence type="ECO:0000256" key="1">
    <source>
        <dbReference type="ARBA" id="ARBA00023125"/>
    </source>
</evidence>
<keyword evidence="4" id="KW-1185">Reference proteome</keyword>
<dbReference type="Gene3D" id="1.10.260.40">
    <property type="entry name" value="lambda repressor-like DNA-binding domains"/>
    <property type="match status" value="1"/>
</dbReference>
<dbReference type="CDD" id="cd00093">
    <property type="entry name" value="HTH_XRE"/>
    <property type="match status" value="1"/>
</dbReference>
<dbReference type="PROSITE" id="PS50943">
    <property type="entry name" value="HTH_CROC1"/>
    <property type="match status" value="1"/>
</dbReference>
<reference evidence="3 4" key="1">
    <citation type="submission" date="2020-10" db="EMBL/GenBank/DDBJ databases">
        <title>ChiBAC.</title>
        <authorList>
            <person name="Zenner C."/>
            <person name="Hitch T.C.A."/>
            <person name="Clavel T."/>
        </authorList>
    </citation>
    <scope>NUCLEOTIDE SEQUENCE [LARGE SCALE GENOMIC DNA]</scope>
    <source>
        <strain evidence="3 4">DSM 108706</strain>
    </source>
</reference>
<dbReference type="Pfam" id="PF01381">
    <property type="entry name" value="HTH_3"/>
    <property type="match status" value="1"/>
</dbReference>
<dbReference type="InterPro" id="IPR001387">
    <property type="entry name" value="Cro/C1-type_HTH"/>
</dbReference>
<feature type="domain" description="HTH cro/C1-type" evidence="2">
    <location>
        <begin position="7"/>
        <end position="61"/>
    </location>
</feature>
<dbReference type="PANTHER" id="PTHR46558">
    <property type="entry name" value="TRACRIPTIONAL REGULATORY PROTEIN-RELATED-RELATED"/>
    <property type="match status" value="1"/>
</dbReference>
<comment type="caution">
    <text evidence="3">The sequence shown here is derived from an EMBL/GenBank/DDBJ whole genome shotgun (WGS) entry which is preliminary data.</text>
</comment>
<evidence type="ECO:0000313" key="4">
    <source>
        <dbReference type="Proteomes" id="UP001516588"/>
    </source>
</evidence>